<feature type="compositionally biased region" description="Low complexity" evidence="1">
    <location>
        <begin position="107"/>
        <end position="120"/>
    </location>
</feature>
<dbReference type="GeneID" id="18917552"/>
<proteinExistence type="predicted"/>
<reference evidence="2 3" key="1">
    <citation type="journal article" date="2012" name="BMC Genomics">
        <title>Comparative genomics of the white-rot fungi, Phanerochaete carnosa and P. chrysosporium, to elucidate the genetic basis of the distinct wood types they colonize.</title>
        <authorList>
            <person name="Suzuki H."/>
            <person name="MacDonald J."/>
            <person name="Syed K."/>
            <person name="Salamov A."/>
            <person name="Hori C."/>
            <person name="Aerts A."/>
            <person name="Henrissat B."/>
            <person name="Wiebenga A."/>
            <person name="vanKuyk P.A."/>
            <person name="Barry K."/>
            <person name="Lindquist E."/>
            <person name="LaButti K."/>
            <person name="Lapidus A."/>
            <person name="Lucas S."/>
            <person name="Coutinho P."/>
            <person name="Gong Y."/>
            <person name="Samejima M."/>
            <person name="Mahadevan R."/>
            <person name="Abou-Zaid M."/>
            <person name="de Vries R.P."/>
            <person name="Igarashi K."/>
            <person name="Yadav J.S."/>
            <person name="Grigoriev I.V."/>
            <person name="Master E.R."/>
        </authorList>
    </citation>
    <scope>NUCLEOTIDE SEQUENCE [LARGE SCALE GENOMIC DNA]</scope>
    <source>
        <strain evidence="2 3">HHB-10118-sp</strain>
    </source>
</reference>
<protein>
    <submittedName>
        <fullName evidence="2">Uncharacterized protein</fullName>
    </submittedName>
</protein>
<feature type="compositionally biased region" description="Basic residues" evidence="1">
    <location>
        <begin position="279"/>
        <end position="288"/>
    </location>
</feature>
<evidence type="ECO:0000313" key="3">
    <source>
        <dbReference type="Proteomes" id="UP000008370"/>
    </source>
</evidence>
<sequence>MSYISRWRRGLGDLGSRRTQRSTSSYDPLPEGRTDDDLHAHHEKQQERKAKAHPALLPLPPALSTFTWSDLRSNNTSADSSAGATSDDDGLDTADTYSFPTDAATLSHTTSHRSNSSRPSGAKPEPRTFGVAGPSAAGRALPPASTAVNSRTQAPRDPHTKRSLTPPGLSSKASSVAPGSYPDYIHPDVLFADPGGDKALAADPHPRVSLPHAASATYSDNPGIDMDPMKPPPANPPHPQTKSSLSRSLSRPGSLQLPSPPDSPPLPAGLPPSSSSSSHRSHTHRRPPSHVPSLSIGVSGSGSTGTRPPLGSTRSAPISATLPFRPPPTSGSRSATSASAWWSSTASPARPSTLSPPHSPPRASLQQQQQQQHAASAGSRASSPPLLTQAFRAPLQRSPSQSTTTTTTTTTSNTTHTPLTASPAPMDEGGSSSR</sequence>
<dbReference type="InParanoid" id="K5VPS7"/>
<keyword evidence="3" id="KW-1185">Reference proteome</keyword>
<accession>K5VPS7</accession>
<feature type="compositionally biased region" description="Low complexity" evidence="1">
    <location>
        <begin position="76"/>
        <end position="85"/>
    </location>
</feature>
<dbReference type="EMBL" id="JH930474">
    <property type="protein sequence ID" value="EKM53458.1"/>
    <property type="molecule type" value="Genomic_DNA"/>
</dbReference>
<feature type="region of interest" description="Disordered" evidence="1">
    <location>
        <begin position="1"/>
        <end position="434"/>
    </location>
</feature>
<feature type="compositionally biased region" description="Low complexity" evidence="1">
    <location>
        <begin position="304"/>
        <end position="313"/>
    </location>
</feature>
<feature type="compositionally biased region" description="Basic and acidic residues" evidence="1">
    <location>
        <begin position="30"/>
        <end position="49"/>
    </location>
</feature>
<feature type="compositionally biased region" description="Low complexity" evidence="1">
    <location>
        <begin position="243"/>
        <end position="257"/>
    </location>
</feature>
<feature type="compositionally biased region" description="Polar residues" evidence="1">
    <location>
        <begin position="64"/>
        <end position="75"/>
    </location>
</feature>
<dbReference type="AlphaFoldDB" id="K5VPS7"/>
<name>K5VPS7_PHACS</name>
<feature type="compositionally biased region" description="Low complexity" evidence="1">
    <location>
        <begin position="403"/>
        <end position="420"/>
    </location>
</feature>
<feature type="compositionally biased region" description="Low complexity" evidence="1">
    <location>
        <begin position="363"/>
        <end position="383"/>
    </location>
</feature>
<feature type="compositionally biased region" description="Pro residues" evidence="1">
    <location>
        <begin position="258"/>
        <end position="270"/>
    </location>
</feature>
<feature type="compositionally biased region" description="Low complexity" evidence="1">
    <location>
        <begin position="330"/>
        <end position="356"/>
    </location>
</feature>
<dbReference type="RefSeq" id="XP_007398149.1">
    <property type="nucleotide sequence ID" value="XM_007398087.1"/>
</dbReference>
<dbReference type="OrthoDB" id="2803045at2759"/>
<dbReference type="STRING" id="650164.K5VPS7"/>
<dbReference type="KEGG" id="pco:PHACADRAFT_259862"/>
<gene>
    <name evidence="2" type="ORF">PHACADRAFT_259862</name>
</gene>
<evidence type="ECO:0000313" key="2">
    <source>
        <dbReference type="EMBL" id="EKM53458.1"/>
    </source>
</evidence>
<dbReference type="Proteomes" id="UP000008370">
    <property type="component" value="Unassembled WGS sequence"/>
</dbReference>
<feature type="non-terminal residue" evidence="2">
    <location>
        <position position="434"/>
    </location>
</feature>
<dbReference type="HOGENOM" id="CLU_632485_0_0_1"/>
<organism evidence="2 3">
    <name type="scientific">Phanerochaete carnosa (strain HHB-10118-sp)</name>
    <name type="common">White-rot fungus</name>
    <name type="synonym">Peniophora carnosa</name>
    <dbReference type="NCBI Taxonomy" id="650164"/>
    <lineage>
        <taxon>Eukaryota</taxon>
        <taxon>Fungi</taxon>
        <taxon>Dikarya</taxon>
        <taxon>Basidiomycota</taxon>
        <taxon>Agaricomycotina</taxon>
        <taxon>Agaricomycetes</taxon>
        <taxon>Polyporales</taxon>
        <taxon>Phanerochaetaceae</taxon>
        <taxon>Phanerochaete</taxon>
    </lineage>
</organism>
<evidence type="ECO:0000256" key="1">
    <source>
        <dbReference type="SAM" id="MobiDB-lite"/>
    </source>
</evidence>
<feature type="compositionally biased region" description="Pro residues" evidence="1">
    <location>
        <begin position="229"/>
        <end position="239"/>
    </location>
</feature>